<sequence>MQWLQIIIEGNSLAIIKKCKAKSQDRSQVGVYIHDIQQGTTRSRNIVFKYTPRLTNALAHMLATEFLKKKEEVYLVKSIPGYAENHKETDWVREPD</sequence>
<organism evidence="2 3">
    <name type="scientific">Gossypium schwendimanii</name>
    <name type="common">Cotton</name>
    <dbReference type="NCBI Taxonomy" id="34291"/>
    <lineage>
        <taxon>Eukaryota</taxon>
        <taxon>Viridiplantae</taxon>
        <taxon>Streptophyta</taxon>
        <taxon>Embryophyta</taxon>
        <taxon>Tracheophyta</taxon>
        <taxon>Spermatophyta</taxon>
        <taxon>Magnoliopsida</taxon>
        <taxon>eudicotyledons</taxon>
        <taxon>Gunneridae</taxon>
        <taxon>Pentapetalae</taxon>
        <taxon>rosids</taxon>
        <taxon>malvids</taxon>
        <taxon>Malvales</taxon>
        <taxon>Malvaceae</taxon>
        <taxon>Malvoideae</taxon>
        <taxon>Gossypium</taxon>
    </lineage>
</organism>
<dbReference type="Pfam" id="PF13456">
    <property type="entry name" value="RVT_3"/>
    <property type="match status" value="1"/>
</dbReference>
<protein>
    <recommendedName>
        <fullName evidence="1">RNase H type-1 domain-containing protein</fullName>
    </recommendedName>
</protein>
<keyword evidence="3" id="KW-1185">Reference proteome</keyword>
<dbReference type="OrthoDB" id="984173at2759"/>
<evidence type="ECO:0000313" key="3">
    <source>
        <dbReference type="Proteomes" id="UP000593576"/>
    </source>
</evidence>
<evidence type="ECO:0000313" key="2">
    <source>
        <dbReference type="EMBL" id="MBA0859055.1"/>
    </source>
</evidence>
<comment type="caution">
    <text evidence="2">The sequence shown here is derived from an EMBL/GenBank/DDBJ whole genome shotgun (WGS) entry which is preliminary data.</text>
</comment>
<evidence type="ECO:0000259" key="1">
    <source>
        <dbReference type="Pfam" id="PF13456"/>
    </source>
</evidence>
<feature type="domain" description="RNase H type-1" evidence="1">
    <location>
        <begin position="3"/>
        <end position="64"/>
    </location>
</feature>
<dbReference type="InterPro" id="IPR002156">
    <property type="entry name" value="RNaseH_domain"/>
</dbReference>
<gene>
    <name evidence="2" type="ORF">Goshw_002846</name>
</gene>
<dbReference type="GO" id="GO:0003676">
    <property type="term" value="F:nucleic acid binding"/>
    <property type="evidence" value="ECO:0007669"/>
    <property type="project" value="InterPro"/>
</dbReference>
<dbReference type="Proteomes" id="UP000593576">
    <property type="component" value="Unassembled WGS sequence"/>
</dbReference>
<dbReference type="GO" id="GO:0004523">
    <property type="term" value="F:RNA-DNA hybrid ribonuclease activity"/>
    <property type="evidence" value="ECO:0007669"/>
    <property type="project" value="InterPro"/>
</dbReference>
<name>A0A7J9LJR9_GOSSC</name>
<proteinExistence type="predicted"/>
<dbReference type="EMBL" id="JABFAF010000007">
    <property type="protein sequence ID" value="MBA0859055.1"/>
    <property type="molecule type" value="Genomic_DNA"/>
</dbReference>
<dbReference type="AlphaFoldDB" id="A0A7J9LJR9"/>
<accession>A0A7J9LJR9</accession>
<reference evidence="2 3" key="1">
    <citation type="journal article" date="2019" name="Genome Biol. Evol.">
        <title>Insights into the evolution of the New World diploid cottons (Gossypium, subgenus Houzingenia) based on genome sequencing.</title>
        <authorList>
            <person name="Grover C.E."/>
            <person name="Arick M.A. 2nd"/>
            <person name="Thrash A."/>
            <person name="Conover J.L."/>
            <person name="Sanders W.S."/>
            <person name="Peterson D.G."/>
            <person name="Frelichowski J.E."/>
            <person name="Scheffler J.A."/>
            <person name="Scheffler B.E."/>
            <person name="Wendel J.F."/>
        </authorList>
    </citation>
    <scope>NUCLEOTIDE SEQUENCE [LARGE SCALE GENOMIC DNA]</scope>
    <source>
        <strain evidence="2">1</strain>
        <tissue evidence="2">Leaf</tissue>
    </source>
</reference>